<evidence type="ECO:0000256" key="3">
    <source>
        <dbReference type="ARBA" id="ARBA00018920"/>
    </source>
</evidence>
<comment type="function">
    <text evidence="6">Regulates ciliary localization of the BBSome complex. Together with the BBSome complex, controls SMO ciliary trafficking and contributes to the sonic hedgehog (SHH) pathway regulation. May play a role in neurite outgrowth. May have tumor suppressor function.</text>
</comment>
<dbReference type="GO" id="GO:0005737">
    <property type="term" value="C:cytoplasm"/>
    <property type="evidence" value="ECO:0007669"/>
    <property type="project" value="UniProtKB-SubCell"/>
</dbReference>
<dbReference type="PANTHER" id="PTHR21635">
    <property type="entry name" value="LEUCINE ZIPPER TRANSCRIPTION FACTOR LIKE"/>
    <property type="match status" value="1"/>
</dbReference>
<dbReference type="AlphaFoldDB" id="A0A7S2UVX7"/>
<gene>
    <name evidence="9" type="ORF">FJAP1339_LOCUS1279</name>
</gene>
<keyword evidence="5" id="KW-0175">Coiled coil</keyword>
<reference evidence="9" key="1">
    <citation type="submission" date="2021-01" db="EMBL/GenBank/DDBJ databases">
        <authorList>
            <person name="Corre E."/>
            <person name="Pelletier E."/>
            <person name="Niang G."/>
            <person name="Scheremetjew M."/>
            <person name="Finn R."/>
            <person name="Kale V."/>
            <person name="Holt S."/>
            <person name="Cochrane G."/>
            <person name="Meng A."/>
            <person name="Brown T."/>
            <person name="Cohen L."/>
        </authorList>
    </citation>
    <scope>NUCLEOTIDE SEQUENCE</scope>
    <source>
        <strain evidence="9">CCMP1661</strain>
    </source>
</reference>
<evidence type="ECO:0000256" key="4">
    <source>
        <dbReference type="ARBA" id="ARBA00022490"/>
    </source>
</evidence>
<feature type="region of interest" description="Disordered" evidence="8">
    <location>
        <begin position="260"/>
        <end position="282"/>
    </location>
</feature>
<proteinExistence type="inferred from homology"/>
<name>A0A7S2UVX7_9STRA</name>
<protein>
    <recommendedName>
        <fullName evidence="3">Leucine zipper transcription factor-like protein 1</fullName>
    </recommendedName>
</protein>
<dbReference type="Gene3D" id="1.20.5.340">
    <property type="match status" value="1"/>
</dbReference>
<accession>A0A7S2UVX7</accession>
<comment type="subcellular location">
    <subcellularLocation>
        <location evidence="1">Cytoplasm</location>
    </subcellularLocation>
</comment>
<organism evidence="9">
    <name type="scientific">Fibrocapsa japonica</name>
    <dbReference type="NCBI Taxonomy" id="94617"/>
    <lineage>
        <taxon>Eukaryota</taxon>
        <taxon>Sar</taxon>
        <taxon>Stramenopiles</taxon>
        <taxon>Ochrophyta</taxon>
        <taxon>Raphidophyceae</taxon>
        <taxon>Chattonellales</taxon>
        <taxon>Chattonellaceae</taxon>
        <taxon>Fibrocapsa</taxon>
    </lineage>
</organism>
<evidence type="ECO:0000256" key="2">
    <source>
        <dbReference type="ARBA" id="ARBA00008868"/>
    </source>
</evidence>
<feature type="compositionally biased region" description="Acidic residues" evidence="8">
    <location>
        <begin position="264"/>
        <end position="282"/>
    </location>
</feature>
<comment type="subunit">
    <text evidence="7">Self-associates. Interacts with BBS9; the interaction mediates the association of LZTL1 with the BBsome complex and regulates BBSome ciliary trafficking.</text>
</comment>
<dbReference type="InterPro" id="IPR026157">
    <property type="entry name" value="LZTFL1"/>
</dbReference>
<evidence type="ECO:0000256" key="7">
    <source>
        <dbReference type="ARBA" id="ARBA00026004"/>
    </source>
</evidence>
<keyword evidence="4" id="KW-0963">Cytoplasm</keyword>
<dbReference type="Pfam" id="PF15294">
    <property type="entry name" value="Leu_zip"/>
    <property type="match status" value="1"/>
</dbReference>
<sequence>MDALGRLSGEHQEQIRKFMRFFRSKRDVALQALDTDFEDVRNDRLFEDMYSQDDVSDILESLNNMVKGNMRQELATTVNMTVLLLKQLFEGADEQGVHLSMDTGIVEDESLLKEVESMRLDVPAAVKRSGTGKLTSIKDEHQRLVDETGRLGETNKQLQDRFTQLQAQCSKILQEKSALSQEVSFLRQQLSMQEESKSQAKDTDISADLQNELSSLKAELSEANAAQDRRVMETRQFQQLRGMLSQRNSQLSDLRRRLAKYENMDDDNDAIIEDDDDEPGHK</sequence>
<dbReference type="EMBL" id="HBHR01002903">
    <property type="protein sequence ID" value="CAD9858760.1"/>
    <property type="molecule type" value="Transcribed_RNA"/>
</dbReference>
<evidence type="ECO:0000313" key="9">
    <source>
        <dbReference type="EMBL" id="CAD9858760.1"/>
    </source>
</evidence>
<dbReference type="GO" id="GO:1903565">
    <property type="term" value="P:negative regulation of protein localization to cilium"/>
    <property type="evidence" value="ECO:0007669"/>
    <property type="project" value="TreeGrafter"/>
</dbReference>
<comment type="similarity">
    <text evidence="2">Belongs to the LZTFL1 family.</text>
</comment>
<evidence type="ECO:0000256" key="6">
    <source>
        <dbReference type="ARBA" id="ARBA00024898"/>
    </source>
</evidence>
<evidence type="ECO:0000256" key="8">
    <source>
        <dbReference type="SAM" id="MobiDB-lite"/>
    </source>
</evidence>
<evidence type="ECO:0000256" key="1">
    <source>
        <dbReference type="ARBA" id="ARBA00004496"/>
    </source>
</evidence>
<dbReference type="PANTHER" id="PTHR21635:SF0">
    <property type="entry name" value="LEUCINE ZIPPER TRANSCRIPTION FACTOR-LIKE PROTEIN 1"/>
    <property type="match status" value="1"/>
</dbReference>
<evidence type="ECO:0000256" key="5">
    <source>
        <dbReference type="ARBA" id="ARBA00023054"/>
    </source>
</evidence>